<evidence type="ECO:0000313" key="2">
    <source>
        <dbReference type="EMBL" id="KAI1610583.1"/>
    </source>
</evidence>
<proteinExistence type="predicted"/>
<organism evidence="2 3">
    <name type="scientific">Exophiala viscosa</name>
    <dbReference type="NCBI Taxonomy" id="2486360"/>
    <lineage>
        <taxon>Eukaryota</taxon>
        <taxon>Fungi</taxon>
        <taxon>Dikarya</taxon>
        <taxon>Ascomycota</taxon>
        <taxon>Pezizomycotina</taxon>
        <taxon>Eurotiomycetes</taxon>
        <taxon>Chaetothyriomycetidae</taxon>
        <taxon>Chaetothyriales</taxon>
        <taxon>Herpotrichiellaceae</taxon>
        <taxon>Exophiala</taxon>
    </lineage>
</organism>
<dbReference type="Gene3D" id="3.60.60.10">
    <property type="entry name" value="Penicillin V Acylase, Chain A"/>
    <property type="match status" value="1"/>
</dbReference>
<dbReference type="NCBIfam" id="NF040521">
    <property type="entry name" value="C45_proenzyme"/>
    <property type="match status" value="1"/>
</dbReference>
<dbReference type="EMBL" id="MU404358">
    <property type="protein sequence ID" value="KAI1610583.1"/>
    <property type="molecule type" value="Genomic_DNA"/>
</dbReference>
<comment type="caution">
    <text evidence="2">The sequence shown here is derived from an EMBL/GenBank/DDBJ whole genome shotgun (WGS) entry which is preliminary data.</text>
</comment>
<dbReference type="Proteomes" id="UP001203852">
    <property type="component" value="Unassembled WGS sequence"/>
</dbReference>
<dbReference type="Gene3D" id="1.10.10.2120">
    <property type="match status" value="1"/>
</dbReference>
<evidence type="ECO:0000259" key="1">
    <source>
        <dbReference type="Pfam" id="PF03417"/>
    </source>
</evidence>
<dbReference type="InterPro" id="IPR047794">
    <property type="entry name" value="C45_proenzyme-like"/>
</dbReference>
<dbReference type="AlphaFoldDB" id="A0AAN6IAQ4"/>
<keyword evidence="3" id="KW-1185">Reference proteome</keyword>
<name>A0AAN6IAQ4_9EURO</name>
<dbReference type="InterPro" id="IPR005079">
    <property type="entry name" value="Peptidase_C45_hydrolase"/>
</dbReference>
<dbReference type="PANTHER" id="PTHR34180:SF1">
    <property type="entry name" value="BETA-ALANYL-DOPAMINE_CARCININE HYDROLASE"/>
    <property type="match status" value="1"/>
</dbReference>
<accession>A0AAN6IAQ4</accession>
<feature type="domain" description="Peptidase C45 hydrolase" evidence="1">
    <location>
        <begin position="100"/>
        <end position="326"/>
    </location>
</feature>
<gene>
    <name evidence="2" type="ORF">EDD36DRAFT_490857</name>
</gene>
<reference evidence="2" key="1">
    <citation type="journal article" date="2022" name="bioRxiv">
        <title>Deciphering the potential niche of two novel black yeast fungi from a biological soil crust based on their genomes, phenotypes, and melanin regulation.</title>
        <authorList>
            <consortium name="DOE Joint Genome Institute"/>
            <person name="Carr E.C."/>
            <person name="Barton Q."/>
            <person name="Grambo S."/>
            <person name="Sullivan M."/>
            <person name="Renfro C.M."/>
            <person name="Kuo A."/>
            <person name="Pangilinan J."/>
            <person name="Lipzen A."/>
            <person name="Keymanesh K."/>
            <person name="Savage E."/>
            <person name="Barry K."/>
            <person name="Grigoriev I.V."/>
            <person name="Riekhof W.R."/>
            <person name="Harris S.S."/>
        </authorList>
    </citation>
    <scope>NUCLEOTIDE SEQUENCE</scope>
    <source>
        <strain evidence="2">JF 03-4F</strain>
    </source>
</reference>
<dbReference type="InterPro" id="IPR047801">
    <property type="entry name" value="Peptidase_C45"/>
</dbReference>
<sequence length="338" mass="36969">MVWQGVPEIVCRDATPTEIGTLHGSLAKARIHRAIENYTSLYQETADLTWSEALERASKYVEPLEANVPDLVEEMRAIAVAAEVDFLDILALNHWTADKEDTVFLAQNWDWVGETAEATVFMDIQPQGKPRMQMFGEAGLVGKFGFNDKGLGVCMNAIRAGVVDSTKLPVHLAIRKVLECSSFEEALASINERGLASCITFTVADSTGAMASVECSPRGNVPIQPDHEGTVCHTNHLYAPAQTARVKDHPSANSFSRLTRMQELSKGTAPSFKSIRSRMSDEEGTPVSICRSRPPGAKGMEKMETLSTMIMDLKKGKAELSLGRPSLSPEIRILTMDS</sequence>
<dbReference type="PANTHER" id="PTHR34180">
    <property type="entry name" value="PEPTIDASE C45"/>
    <property type="match status" value="1"/>
</dbReference>
<evidence type="ECO:0000313" key="3">
    <source>
        <dbReference type="Proteomes" id="UP001203852"/>
    </source>
</evidence>
<protein>
    <submittedName>
        <fullName evidence="2">Isopenicillin-N N-acyltransferase</fullName>
    </submittedName>
</protein>
<dbReference type="Pfam" id="PF03417">
    <property type="entry name" value="AAT"/>
    <property type="match status" value="1"/>
</dbReference>